<sequence>MRLVFFTHPEFMRSQSMPRFARMLQRACLDRGHHVSVWAPRDGLHRWFAHTRLAKWAGYVDQYLIFPWWVRRQLAQTPADSLFVFCDQALGPWVPLVAHRPHLVHAHDLLALRSALGQIPENPTRLTGRLYQRFIRRGFRQAKHFIAISDRTRSDLVTHAGIAADRVVVIHNSQNHAYAPLPVKAASARLLEAGLPAPGRFLLHVGGGQWYKNTEGVIRLYGALVRRWVSHPPTDGHAAAQGMPALVMVSPEPCERLQTLIGGLPPQARVLFCQGVSTEVLEAAYSGCVAMLFPSLAEGFGWPIIEAMACGAPVVTSLDAPMTEIGGPHALYLPVLTPAQSPEQWAAQGADMVDEWLAAPTPVRQTRQAAALQWVQQFEPSRVKAAYLAEYERVLLQWPMTQPTKAASPRHAEAP</sequence>
<dbReference type="RefSeq" id="WP_130969299.1">
    <property type="nucleotide sequence ID" value="NZ_SIXI01000009.1"/>
</dbReference>
<dbReference type="CDD" id="cd03809">
    <property type="entry name" value="GT4_MtfB-like"/>
    <property type="match status" value="1"/>
</dbReference>
<dbReference type="InterPro" id="IPR028098">
    <property type="entry name" value="Glyco_trans_4-like_N"/>
</dbReference>
<dbReference type="PANTHER" id="PTHR46401:SF2">
    <property type="entry name" value="GLYCOSYLTRANSFERASE WBBK-RELATED"/>
    <property type="match status" value="1"/>
</dbReference>
<dbReference type="Gene3D" id="3.40.50.2000">
    <property type="entry name" value="Glycogen Phosphorylase B"/>
    <property type="match status" value="2"/>
</dbReference>
<evidence type="ECO:0000259" key="2">
    <source>
        <dbReference type="Pfam" id="PF00534"/>
    </source>
</evidence>
<evidence type="ECO:0000256" key="1">
    <source>
        <dbReference type="ARBA" id="ARBA00022679"/>
    </source>
</evidence>
<dbReference type="InterPro" id="IPR001296">
    <property type="entry name" value="Glyco_trans_1"/>
</dbReference>
<dbReference type="GO" id="GO:0016757">
    <property type="term" value="F:glycosyltransferase activity"/>
    <property type="evidence" value="ECO:0007669"/>
    <property type="project" value="InterPro"/>
</dbReference>
<proteinExistence type="predicted"/>
<dbReference type="EMBL" id="SIXI01000009">
    <property type="protein sequence ID" value="TBO27703.1"/>
    <property type="molecule type" value="Genomic_DNA"/>
</dbReference>
<dbReference type="Pfam" id="PF13439">
    <property type="entry name" value="Glyco_transf_4"/>
    <property type="match status" value="1"/>
</dbReference>
<evidence type="ECO:0000313" key="5">
    <source>
        <dbReference type="Proteomes" id="UP000292120"/>
    </source>
</evidence>
<keyword evidence="5" id="KW-1185">Reference proteome</keyword>
<organism evidence="4 5">
    <name type="scientific">Aquabacterium lacunae</name>
    <dbReference type="NCBI Taxonomy" id="2528630"/>
    <lineage>
        <taxon>Bacteria</taxon>
        <taxon>Pseudomonadati</taxon>
        <taxon>Pseudomonadota</taxon>
        <taxon>Betaproteobacteria</taxon>
        <taxon>Burkholderiales</taxon>
        <taxon>Aquabacterium</taxon>
    </lineage>
</organism>
<gene>
    <name evidence="4" type="ORF">EYS42_16490</name>
</gene>
<accession>A0A4Q9H221</accession>
<evidence type="ECO:0000259" key="3">
    <source>
        <dbReference type="Pfam" id="PF13439"/>
    </source>
</evidence>
<dbReference type="SUPFAM" id="SSF53756">
    <property type="entry name" value="UDP-Glycosyltransferase/glycogen phosphorylase"/>
    <property type="match status" value="1"/>
</dbReference>
<feature type="domain" description="Glycosyltransferase subfamily 4-like N-terminal" evidence="3">
    <location>
        <begin position="19"/>
        <end position="172"/>
    </location>
</feature>
<dbReference type="Proteomes" id="UP000292120">
    <property type="component" value="Unassembled WGS sequence"/>
</dbReference>
<protein>
    <submittedName>
        <fullName evidence="4">Glycosyltransferase family 1 protein</fullName>
    </submittedName>
</protein>
<comment type="caution">
    <text evidence="4">The sequence shown here is derived from an EMBL/GenBank/DDBJ whole genome shotgun (WGS) entry which is preliminary data.</text>
</comment>
<dbReference type="PANTHER" id="PTHR46401">
    <property type="entry name" value="GLYCOSYLTRANSFERASE WBBK-RELATED"/>
    <property type="match status" value="1"/>
</dbReference>
<dbReference type="OrthoDB" id="433681at2"/>
<feature type="domain" description="Glycosyl transferase family 1" evidence="2">
    <location>
        <begin position="199"/>
        <end position="330"/>
    </location>
</feature>
<name>A0A4Q9H221_9BURK</name>
<keyword evidence="1 4" id="KW-0808">Transferase</keyword>
<evidence type="ECO:0000313" key="4">
    <source>
        <dbReference type="EMBL" id="TBO27703.1"/>
    </source>
</evidence>
<dbReference type="AlphaFoldDB" id="A0A4Q9H221"/>
<dbReference type="GO" id="GO:0009103">
    <property type="term" value="P:lipopolysaccharide biosynthetic process"/>
    <property type="evidence" value="ECO:0007669"/>
    <property type="project" value="TreeGrafter"/>
</dbReference>
<reference evidence="4 5" key="1">
    <citation type="submission" date="2019-02" db="EMBL/GenBank/DDBJ databases">
        <title>Aquabacterium sp. strain KMB7.</title>
        <authorList>
            <person name="Chen W.-M."/>
        </authorList>
    </citation>
    <scope>NUCLEOTIDE SEQUENCE [LARGE SCALE GENOMIC DNA]</scope>
    <source>
        <strain evidence="4 5">KMB7</strain>
    </source>
</reference>
<dbReference type="Pfam" id="PF00534">
    <property type="entry name" value="Glycos_transf_1"/>
    <property type="match status" value="1"/>
</dbReference>